<evidence type="ECO:0000313" key="1">
    <source>
        <dbReference type="EMBL" id="GEM89492.1"/>
    </source>
</evidence>
<dbReference type="Gene3D" id="2.130.10.10">
    <property type="entry name" value="YVTN repeat-like/Quinoprotein amine dehydrogenase"/>
    <property type="match status" value="1"/>
</dbReference>
<gene>
    <name evidence="1" type="ORF">ODE01S_09260</name>
</gene>
<protein>
    <submittedName>
        <fullName evidence="1">Uncharacterized protein</fullName>
    </submittedName>
</protein>
<sequence>MLPAAYAQDVHAGRLYLAANNRELRIYDLNGEPQKTIRCEPVTQAVGLVAIGDGRIAVLDNKDDYVRFLDPSGATLATVPIPGAGGSSLQNLHGIVVGGELVVSENGRKAVFAIDLENYSARILKDLSGEVGGAWLSGITYLDGAFYVANNKGELYRFREDGPAELFAAGFPKALTGLLAGNGALYATSLHADEVYRIALDDGSYTVLAKGLDRPRTIDGMP</sequence>
<dbReference type="InterPro" id="IPR015943">
    <property type="entry name" value="WD40/YVTN_repeat-like_dom_sf"/>
</dbReference>
<dbReference type="RefSeq" id="WP_147146359.1">
    <property type="nucleotide sequence ID" value="NZ_BJXN01000005.1"/>
</dbReference>
<dbReference type="AlphaFoldDB" id="A0A511RKM2"/>
<comment type="caution">
    <text evidence="1">The sequence shown here is derived from an EMBL/GenBank/DDBJ whole genome shotgun (WGS) entry which is preliminary data.</text>
</comment>
<evidence type="ECO:0000313" key="2">
    <source>
        <dbReference type="Proteomes" id="UP000321827"/>
    </source>
</evidence>
<dbReference type="Proteomes" id="UP000321827">
    <property type="component" value="Unassembled WGS sequence"/>
</dbReference>
<reference evidence="1 2" key="1">
    <citation type="submission" date="2019-07" db="EMBL/GenBank/DDBJ databases">
        <title>Whole genome shotgun sequence of Oceanithermus desulfurans NBRC 100063.</title>
        <authorList>
            <person name="Hosoyama A."/>
            <person name="Uohara A."/>
            <person name="Ohji S."/>
            <person name="Ichikawa N."/>
        </authorList>
    </citation>
    <scope>NUCLEOTIDE SEQUENCE [LARGE SCALE GENOMIC DNA]</scope>
    <source>
        <strain evidence="1 2">NBRC 100063</strain>
    </source>
</reference>
<organism evidence="1 2">
    <name type="scientific">Oceanithermus desulfurans NBRC 100063</name>
    <dbReference type="NCBI Taxonomy" id="1227550"/>
    <lineage>
        <taxon>Bacteria</taxon>
        <taxon>Thermotogati</taxon>
        <taxon>Deinococcota</taxon>
        <taxon>Deinococci</taxon>
        <taxon>Thermales</taxon>
        <taxon>Thermaceae</taxon>
        <taxon>Oceanithermus</taxon>
    </lineage>
</organism>
<dbReference type="EMBL" id="BJXN01000005">
    <property type="protein sequence ID" value="GEM89492.1"/>
    <property type="molecule type" value="Genomic_DNA"/>
</dbReference>
<dbReference type="SUPFAM" id="SSF63829">
    <property type="entry name" value="Calcium-dependent phosphotriesterase"/>
    <property type="match status" value="1"/>
</dbReference>
<accession>A0A511RKM2</accession>
<name>A0A511RKM2_9DEIN</name>
<proteinExistence type="predicted"/>